<keyword evidence="1" id="KW-0732">Signal</keyword>
<feature type="signal peptide" evidence="1">
    <location>
        <begin position="1"/>
        <end position="25"/>
    </location>
</feature>
<protein>
    <recommendedName>
        <fullName evidence="4">Nucleotide-diphospho-sugar transferase domain-containing protein</fullName>
    </recommendedName>
</protein>
<dbReference type="EMBL" id="JAQMWT010000021">
    <property type="protein sequence ID" value="KAJ8613799.1"/>
    <property type="molecule type" value="Genomic_DNA"/>
</dbReference>
<proteinExistence type="predicted"/>
<keyword evidence="3" id="KW-1185">Reference proteome</keyword>
<evidence type="ECO:0008006" key="4">
    <source>
        <dbReference type="Google" id="ProtNLM"/>
    </source>
</evidence>
<feature type="chain" id="PRO_5042274966" description="Nucleotide-diphospho-sugar transferase domain-containing protein" evidence="1">
    <location>
        <begin position="26"/>
        <end position="715"/>
    </location>
</feature>
<gene>
    <name evidence="2" type="ORF">CTAYLR_004900</name>
</gene>
<sequence length="715" mass="79903">MNKDQSFFLCLALLFAGVVVLCVEGVVPERRRPTRTDLSPDRDLITIENVAIVLVAWGPLRPGQSSSSLASRTVSAIRRLGKWSGRIVLITDDDDDEGLLCAPEDVEVMAFDASCASNQALARKEAKTQALGLLGTSYALVMNVDVRVSGPLAPIINEAADLLDDEDETLEDGFKEDGSAAMLLSTDRPCLERWGHDIRRFDDAVEQRVPRKGCYKAVGFSDARRLVVDPSEEEEEEAPPRCALSKSNNAMMMMMMLNVSCPPRRKVTSVRRGKQEPFVFDAVRGSEACDALGRRGACDWMRDAGEVDVDCTFTPRPGLFATPETQQHHDGPALLLTLDGGAREVIATPKRLPRLERPLLCMHHNPRILAKTTARWKSPAVLSVASSFEYLFRLWPFLVHKVLWARSVDVPLMIWIGDFPQALKMSSTEMCHRYLEATTTGAKKKKGAWSLDPRYNSFYSSNSGAEMNSNHHAKIMAAYALLENPRITGVYYADLDTTVNLDEFGSNVSATFLRPHADKNVDVVFTVGQQGVPTFWRVRSSSFYLRDSIFSRALLAGWLHWRCGFKDQHALWHTILVLANKAGCLDYVDELFSPDFHYRSVLMGTLASFRRQANGKFEALAVDRNSTWRQDACPTFPFEPGCAKYDISATFRHHTVPARSSLEMGYIDDDGSKASLLIQDAWAGQELKTTRNRHRLPLVMTHLGIDKVNQTAFLY</sequence>
<dbReference type="Proteomes" id="UP001230188">
    <property type="component" value="Unassembled WGS sequence"/>
</dbReference>
<evidence type="ECO:0000313" key="2">
    <source>
        <dbReference type="EMBL" id="KAJ8613799.1"/>
    </source>
</evidence>
<dbReference type="AlphaFoldDB" id="A0AAD7XQF9"/>
<evidence type="ECO:0000313" key="3">
    <source>
        <dbReference type="Proteomes" id="UP001230188"/>
    </source>
</evidence>
<reference evidence="2" key="1">
    <citation type="submission" date="2023-01" db="EMBL/GenBank/DDBJ databases">
        <title>Metagenome sequencing of chrysophaentin producing Chrysophaeum taylorii.</title>
        <authorList>
            <person name="Davison J."/>
            <person name="Bewley C."/>
        </authorList>
    </citation>
    <scope>NUCLEOTIDE SEQUENCE</scope>
    <source>
        <strain evidence="2">NIES-1699</strain>
    </source>
</reference>
<name>A0AAD7XQF9_9STRA</name>
<accession>A0AAD7XQF9</accession>
<evidence type="ECO:0000256" key="1">
    <source>
        <dbReference type="SAM" id="SignalP"/>
    </source>
</evidence>
<organism evidence="2 3">
    <name type="scientific">Chrysophaeum taylorii</name>
    <dbReference type="NCBI Taxonomy" id="2483200"/>
    <lineage>
        <taxon>Eukaryota</taxon>
        <taxon>Sar</taxon>
        <taxon>Stramenopiles</taxon>
        <taxon>Ochrophyta</taxon>
        <taxon>Pelagophyceae</taxon>
        <taxon>Pelagomonadales</taxon>
        <taxon>Pelagomonadaceae</taxon>
        <taxon>Chrysophaeum</taxon>
    </lineage>
</organism>
<comment type="caution">
    <text evidence="2">The sequence shown here is derived from an EMBL/GenBank/DDBJ whole genome shotgun (WGS) entry which is preliminary data.</text>
</comment>